<dbReference type="EMBL" id="JBHLUN010000012">
    <property type="protein sequence ID" value="MFC0410035.1"/>
    <property type="molecule type" value="Genomic_DNA"/>
</dbReference>
<evidence type="ECO:0000313" key="3">
    <source>
        <dbReference type="EMBL" id="MFC0410035.1"/>
    </source>
</evidence>
<name>A0ABV6JXJ1_9PROT</name>
<dbReference type="InterPro" id="IPR038732">
    <property type="entry name" value="HpyO/CreE_NAD-binding"/>
</dbReference>
<dbReference type="Gene3D" id="3.50.50.60">
    <property type="entry name" value="FAD/NAD(P)-binding domain"/>
    <property type="match status" value="1"/>
</dbReference>
<accession>A0ABV6JXJ1</accession>
<dbReference type="Proteomes" id="UP001589865">
    <property type="component" value="Unassembled WGS sequence"/>
</dbReference>
<dbReference type="PRINTS" id="PR00411">
    <property type="entry name" value="PNDRDTASEI"/>
</dbReference>
<gene>
    <name evidence="3" type="ORF">ACFFGY_17410</name>
</gene>
<keyword evidence="4" id="KW-1185">Reference proteome</keyword>
<keyword evidence="1" id="KW-0560">Oxidoreductase</keyword>
<dbReference type="Pfam" id="PF13454">
    <property type="entry name" value="NAD_binding_9"/>
    <property type="match status" value="1"/>
</dbReference>
<dbReference type="PANTHER" id="PTHR43539">
    <property type="entry name" value="FLAVIN-BINDING MONOOXYGENASE-LIKE PROTEIN (AFU_ORTHOLOGUE AFUA_4G09220)"/>
    <property type="match status" value="1"/>
</dbReference>
<dbReference type="SUPFAM" id="SSF51905">
    <property type="entry name" value="FAD/NAD(P)-binding domain"/>
    <property type="match status" value="2"/>
</dbReference>
<sequence>MTSARDAALPDATEALARWARSDLARIAHPARPWVPPRTGPDGEPALDVLVVGAGQSGLATGFGLLRARVDNILLVDRAERGMEGPWRTFARMPTLRSPKDYTGPDLDIPSLTYQSWHEARYGAAHWQALDRIPRGDWADYLLWLRDTVGVPVLNGVAVTGIVPARGPGGEFLAVTLRDGAGVETVRYARRVVLATGQDSMGRWVMPDFIDRLPEHLRAHSADPIDFAALRGRTVAVLGAGASALDNAAMALEAGAASVHVFCRRPEPQLVQPYLWLTFRGFLQHLSELDDPWRWRLMRYILSLREGFPQPTWDRCARHANFTLHTGAPWLDARAAGDGPKGDSPKRDSLVIETPQGPFRADFAICGTGIDVDPTLRPELAACASNIASWGDRYAPPEGERDDRLARFPYLGPDYALQERVAGETPWIGRLHLFSIASTVSFGPSGSSINAMTTAVPKLVTGLTGALFREDLETHWASLQAWDVRQTDLRLPVPSPA</sequence>
<reference evidence="3 4" key="1">
    <citation type="submission" date="2024-09" db="EMBL/GenBank/DDBJ databases">
        <authorList>
            <person name="Sun Q."/>
            <person name="Mori K."/>
        </authorList>
    </citation>
    <scope>NUCLEOTIDE SEQUENCE [LARGE SCALE GENOMIC DNA]</scope>
    <source>
        <strain evidence="3 4">TBRC 5777</strain>
    </source>
</reference>
<comment type="caution">
    <text evidence="3">The sequence shown here is derived from an EMBL/GenBank/DDBJ whole genome shotgun (WGS) entry which is preliminary data.</text>
</comment>
<evidence type="ECO:0000256" key="1">
    <source>
        <dbReference type="ARBA" id="ARBA00023002"/>
    </source>
</evidence>
<evidence type="ECO:0000259" key="2">
    <source>
        <dbReference type="Pfam" id="PF13454"/>
    </source>
</evidence>
<dbReference type="PRINTS" id="PR00368">
    <property type="entry name" value="FADPNR"/>
</dbReference>
<feature type="domain" description="FAD-dependent urate hydroxylase HpyO/Asp monooxygenase CreE-like FAD/NAD(P)-binding" evidence="2">
    <location>
        <begin position="51"/>
        <end position="198"/>
    </location>
</feature>
<dbReference type="InterPro" id="IPR050982">
    <property type="entry name" value="Auxin_biosynth/cation_transpt"/>
</dbReference>
<organism evidence="3 4">
    <name type="scientific">Roseomonas elaeocarpi</name>
    <dbReference type="NCBI Taxonomy" id="907779"/>
    <lineage>
        <taxon>Bacteria</taxon>
        <taxon>Pseudomonadati</taxon>
        <taxon>Pseudomonadota</taxon>
        <taxon>Alphaproteobacteria</taxon>
        <taxon>Acetobacterales</taxon>
        <taxon>Roseomonadaceae</taxon>
        <taxon>Roseomonas</taxon>
    </lineage>
</organism>
<evidence type="ECO:0000313" key="4">
    <source>
        <dbReference type="Proteomes" id="UP001589865"/>
    </source>
</evidence>
<dbReference type="PANTHER" id="PTHR43539:SF91">
    <property type="entry name" value="FAD-DEPENDENT URATE HYDROXYLASE"/>
    <property type="match status" value="1"/>
</dbReference>
<dbReference type="InterPro" id="IPR036188">
    <property type="entry name" value="FAD/NAD-bd_sf"/>
</dbReference>
<protein>
    <submittedName>
        <fullName evidence="3">FAD/NAD(P)-binding protein</fullName>
    </submittedName>
</protein>
<proteinExistence type="predicted"/>
<dbReference type="RefSeq" id="WP_377045781.1">
    <property type="nucleotide sequence ID" value="NZ_JBHLUN010000012.1"/>
</dbReference>